<dbReference type="SUPFAM" id="SSF53335">
    <property type="entry name" value="S-adenosyl-L-methionine-dependent methyltransferases"/>
    <property type="match status" value="1"/>
</dbReference>
<evidence type="ECO:0000256" key="1">
    <source>
        <dbReference type="ARBA" id="ARBA00022723"/>
    </source>
</evidence>
<dbReference type="InterPro" id="IPR029063">
    <property type="entry name" value="SAM-dependent_MTases_sf"/>
</dbReference>
<protein>
    <submittedName>
        <fullName evidence="3">Uncharacterized protein</fullName>
    </submittedName>
</protein>
<dbReference type="GO" id="GO:0046872">
    <property type="term" value="F:metal ion binding"/>
    <property type="evidence" value="ECO:0007669"/>
    <property type="project" value="UniProtKB-KW"/>
</dbReference>
<evidence type="ECO:0000256" key="2">
    <source>
        <dbReference type="ARBA" id="ARBA00022842"/>
    </source>
</evidence>
<dbReference type="InterPro" id="IPR042086">
    <property type="entry name" value="MeTrfase_capping"/>
</dbReference>
<dbReference type="InterPro" id="IPR005299">
    <property type="entry name" value="MeTrfase_7"/>
</dbReference>
<dbReference type="Gene3D" id="1.10.1200.270">
    <property type="entry name" value="Methyltransferase, alpha-helical capping domain"/>
    <property type="match status" value="1"/>
</dbReference>
<evidence type="ECO:0000313" key="4">
    <source>
        <dbReference type="Proteomes" id="UP001165082"/>
    </source>
</evidence>
<dbReference type="Gene3D" id="3.40.50.150">
    <property type="entry name" value="Vaccinia Virus protein VP39"/>
    <property type="match status" value="1"/>
</dbReference>
<dbReference type="PANTHER" id="PTHR31009">
    <property type="entry name" value="S-ADENOSYL-L-METHIONINE:CARBOXYL METHYLTRANSFERASE FAMILY PROTEIN"/>
    <property type="match status" value="1"/>
</dbReference>
<dbReference type="Proteomes" id="UP001165082">
    <property type="component" value="Unassembled WGS sequence"/>
</dbReference>
<evidence type="ECO:0000313" key="3">
    <source>
        <dbReference type="EMBL" id="GMH65873.1"/>
    </source>
</evidence>
<reference evidence="3" key="1">
    <citation type="submission" date="2022-07" db="EMBL/GenBank/DDBJ databases">
        <title>Genome analysis of Parmales, a sister group of diatoms, reveals the evolutionary specialization of diatoms from phago-mixotrophs to photoautotrophs.</title>
        <authorList>
            <person name="Ban H."/>
            <person name="Sato S."/>
            <person name="Yoshikawa S."/>
            <person name="Kazumasa Y."/>
            <person name="Nakamura Y."/>
            <person name="Ichinomiya M."/>
            <person name="Saitoh K."/>
            <person name="Sato N."/>
            <person name="Blanc-Mathieu R."/>
            <person name="Endo H."/>
            <person name="Kuwata A."/>
            <person name="Ogata H."/>
        </authorList>
    </citation>
    <scope>NUCLEOTIDE SEQUENCE</scope>
</reference>
<name>A0A9W7AAY3_9STRA</name>
<proteinExistence type="predicted"/>
<dbReference type="EMBL" id="BRXZ01001226">
    <property type="protein sequence ID" value="GMH65873.1"/>
    <property type="molecule type" value="Genomic_DNA"/>
</dbReference>
<dbReference type="GO" id="GO:0008168">
    <property type="term" value="F:methyltransferase activity"/>
    <property type="evidence" value="ECO:0007669"/>
    <property type="project" value="InterPro"/>
</dbReference>
<keyword evidence="2" id="KW-0460">Magnesium</keyword>
<accession>A0A9W7AAY3</accession>
<gene>
    <name evidence="3" type="ORF">TrRE_jg3311</name>
</gene>
<dbReference type="AlphaFoldDB" id="A0A9W7AAY3"/>
<keyword evidence="1" id="KW-0479">Metal-binding</keyword>
<organism evidence="3 4">
    <name type="scientific">Triparma retinervis</name>
    <dbReference type="NCBI Taxonomy" id="2557542"/>
    <lineage>
        <taxon>Eukaryota</taxon>
        <taxon>Sar</taxon>
        <taxon>Stramenopiles</taxon>
        <taxon>Ochrophyta</taxon>
        <taxon>Bolidophyceae</taxon>
        <taxon>Parmales</taxon>
        <taxon>Triparmaceae</taxon>
        <taxon>Triparma</taxon>
    </lineage>
</organism>
<keyword evidence="4" id="KW-1185">Reference proteome</keyword>
<dbReference type="OrthoDB" id="68782at2759"/>
<sequence length="367" mass="40031">MKKLFALRTVLNRSTIGRMGTTMAGGYNDSSHAQYKSHTMSLPLLRLAVDRLSHLQPPPPIFNVADFGSAGGMNSVRTMNALIPTIRPTGVPVQVSFSDLPTSDFNELITTIASDEDLQSKICGYNVVGGSFYAPVYPPSSVHLALSFVTLHWMREAPPDAGELLGGNNCLVHEVGVPPESVAAFRRIAMDGLVSFLRLRAKELVPGGEGIFSMTGGGSSDGSCTYLSAFESKRIISKSIARAVSSGSLPKDAMERAFVPLFRFTPRDIETAVGEVEELALGGIVQKTIHMAEGYPNSTLFSLFWSIHKNALKDSIFAKHNEIGEAEREMMMWHLENHAREVVDEHFTECRGARCPYMAFSVTKKTG</sequence>
<dbReference type="Pfam" id="PF03492">
    <property type="entry name" value="Methyltransf_7"/>
    <property type="match status" value="1"/>
</dbReference>
<comment type="caution">
    <text evidence="3">The sequence shown here is derived from an EMBL/GenBank/DDBJ whole genome shotgun (WGS) entry which is preliminary data.</text>
</comment>